<reference evidence="4" key="1">
    <citation type="submission" date="2020-05" db="EMBL/GenBank/DDBJ databases">
        <authorList>
            <person name="Chiriac C."/>
            <person name="Salcher M."/>
            <person name="Ghai R."/>
            <person name="Kavagutti S V."/>
        </authorList>
    </citation>
    <scope>NUCLEOTIDE SEQUENCE</scope>
</reference>
<dbReference type="InterPro" id="IPR008979">
    <property type="entry name" value="Galactose-bd-like_sf"/>
</dbReference>
<dbReference type="Pfam" id="PF08547">
    <property type="entry name" value="CIA30"/>
    <property type="match status" value="1"/>
</dbReference>
<evidence type="ECO:0000256" key="2">
    <source>
        <dbReference type="SAM" id="MobiDB-lite"/>
    </source>
</evidence>
<feature type="compositionally biased region" description="Low complexity" evidence="2">
    <location>
        <begin position="41"/>
        <end position="50"/>
    </location>
</feature>
<accession>A0A6J6G867</accession>
<dbReference type="InterPro" id="IPR013857">
    <property type="entry name" value="NADH-UbQ_OxRdtase-assoc_prot30"/>
</dbReference>
<feature type="compositionally biased region" description="Polar residues" evidence="2">
    <location>
        <begin position="51"/>
        <end position="60"/>
    </location>
</feature>
<dbReference type="PROSITE" id="PS51257">
    <property type="entry name" value="PROKAR_LIPOPROTEIN"/>
    <property type="match status" value="1"/>
</dbReference>
<dbReference type="InterPro" id="IPR039131">
    <property type="entry name" value="NDUFAF1"/>
</dbReference>
<protein>
    <submittedName>
        <fullName evidence="4">Unannotated protein</fullName>
    </submittedName>
</protein>
<evidence type="ECO:0000313" key="4">
    <source>
        <dbReference type="EMBL" id="CAB4596690.1"/>
    </source>
</evidence>
<dbReference type="PANTHER" id="PTHR13194:SF19">
    <property type="entry name" value="NAD(P)-BINDING ROSSMANN-FOLD SUPERFAMILY PROTEIN"/>
    <property type="match status" value="1"/>
</dbReference>
<organism evidence="4">
    <name type="scientific">freshwater metagenome</name>
    <dbReference type="NCBI Taxonomy" id="449393"/>
    <lineage>
        <taxon>unclassified sequences</taxon>
        <taxon>metagenomes</taxon>
        <taxon>ecological metagenomes</taxon>
    </lineage>
</organism>
<proteinExistence type="inferred from homology"/>
<gene>
    <name evidence="4" type="ORF">UFOPK1493_04048</name>
</gene>
<evidence type="ECO:0000259" key="3">
    <source>
        <dbReference type="Pfam" id="PF08547"/>
    </source>
</evidence>
<feature type="region of interest" description="Disordered" evidence="2">
    <location>
        <begin position="17"/>
        <end position="91"/>
    </location>
</feature>
<evidence type="ECO:0000256" key="1">
    <source>
        <dbReference type="ARBA" id="ARBA00007884"/>
    </source>
</evidence>
<sequence>MPRSTLVVVLLLAGGTVASCGDDDVPGDASPATVLLDESSDTSTGTASTSEVEASPSTAVATMPEITAGPTTPSTEPPPETSAGSPGGDVRTMASFAEAGSIDGWSNVDDTVMGGVSASTTSWQAGQLVFAGDLSLENNGGFTSVRSPQDPAFGSALDGARAIALTAEGDGKTYVLQLRTADDLLYVTRFTTVDGELQTQELPLSGFEPVTRFLDPAPDAPPLDAGAVVQLAIYLLDGQTGAFRLAVSAIDAVGADPV</sequence>
<dbReference type="EMBL" id="CAEZSR010000277">
    <property type="protein sequence ID" value="CAB4596690.1"/>
    <property type="molecule type" value="Genomic_DNA"/>
</dbReference>
<comment type="similarity">
    <text evidence="1">Belongs to the CIA30 family.</text>
</comment>
<feature type="domain" description="NADH:ubiquinone oxidoreductase intermediate-associated protein 30" evidence="3">
    <location>
        <begin position="95"/>
        <end position="247"/>
    </location>
</feature>
<dbReference type="SUPFAM" id="SSF49785">
    <property type="entry name" value="Galactose-binding domain-like"/>
    <property type="match status" value="1"/>
</dbReference>
<name>A0A6J6G867_9ZZZZ</name>
<dbReference type="GO" id="GO:0010257">
    <property type="term" value="P:NADH dehydrogenase complex assembly"/>
    <property type="evidence" value="ECO:0007669"/>
    <property type="project" value="TreeGrafter"/>
</dbReference>
<dbReference type="PANTHER" id="PTHR13194">
    <property type="entry name" value="COMPLEX I INTERMEDIATE-ASSOCIATED PROTEIN 30"/>
    <property type="match status" value="1"/>
</dbReference>
<dbReference type="GO" id="GO:0051082">
    <property type="term" value="F:unfolded protein binding"/>
    <property type="evidence" value="ECO:0007669"/>
    <property type="project" value="TreeGrafter"/>
</dbReference>
<dbReference type="AlphaFoldDB" id="A0A6J6G867"/>